<dbReference type="Gene3D" id="2.60.40.1220">
    <property type="match status" value="2"/>
</dbReference>
<protein>
    <recommendedName>
        <fullName evidence="3">SbsA Ig-like domain-containing protein</fullName>
    </recommendedName>
</protein>
<dbReference type="EMBL" id="CP003557">
    <property type="protein sequence ID" value="AFN73302.1"/>
    <property type="molecule type" value="Genomic_DNA"/>
</dbReference>
<dbReference type="PROSITE" id="PS51257">
    <property type="entry name" value="PROKAR_LIPOPROTEIN"/>
    <property type="match status" value="1"/>
</dbReference>
<feature type="signal peptide" evidence="2">
    <location>
        <begin position="1"/>
        <end position="21"/>
    </location>
</feature>
<evidence type="ECO:0000259" key="3">
    <source>
        <dbReference type="Pfam" id="PF13205"/>
    </source>
</evidence>
<dbReference type="HOGENOM" id="CLU_034183_0_0_10"/>
<accession>I6YRX1</accession>
<dbReference type="PATRIC" id="fig|1191523.3.peg.60"/>
<dbReference type="RefSeq" id="WP_014854739.1">
    <property type="nucleotide sequence ID" value="NC_018178.1"/>
</dbReference>
<feature type="domain" description="SbsA Ig-like" evidence="3">
    <location>
        <begin position="368"/>
        <end position="449"/>
    </location>
</feature>
<evidence type="ECO:0000313" key="5">
    <source>
        <dbReference type="Proteomes" id="UP000009011"/>
    </source>
</evidence>
<dbReference type="OrthoDB" id="9809989at2"/>
<evidence type="ECO:0000256" key="1">
    <source>
        <dbReference type="ARBA" id="ARBA00022729"/>
    </source>
</evidence>
<dbReference type="InterPro" id="IPR014755">
    <property type="entry name" value="Cu-Rt/internalin_Ig-like"/>
</dbReference>
<keyword evidence="1 2" id="KW-0732">Signal</keyword>
<sequence>MAKKSKQLILLITLMILQSCANQLPPGGGPEDTMPPSVVEVYPPAGATNFNDNAIEITFSEYINKNSVRNAIFVSPPLKYPFKYDWSGKTLRLELRDTLKRNTTYTITIGAEVEDYNKGNKMLEPFTFAFSTGNTIDIGKVAGKVYDDDPSGVMILAYKDASDTVDISAEKPDYISQVGKNGRYTLLGLGNGEYKIIALKDKLNDLKYQISDDYYGVQYKRVILSDGNTEINDLDFMLTRGDTIPPKLSNANAIDSYKYLIEFNEAVDSANIGSGNFYLVDSLTNKKYYSRFFYKGRGKKNQFYISLQDTLPESGRIFLVAENIPDLKGNLTSYDIIPITPVVKADTSAPVFIGIEGVYPENKIDYENPVIKCKFDEGFYLPDSFVILSDKKGNIFSYRIEKTDDAAFNIIVKSRLRQATEYEMKIDLGKITDIAGNKVDSVLTVNFTTASDLEFSAVSGNVICNSDTSNIYVVIKNIDTGKNYLEKTDANKFAINKVLPGKYIIWHFIDKDGNGSYSYGSVKPYKFAEKFYYYPDTLNLRARWPVGDVNLYCK</sequence>
<dbReference type="AlphaFoldDB" id="I6YRX1"/>
<dbReference type="KEGG" id="mro:MROS_0058"/>
<dbReference type="STRING" id="1191523.MROS_0058"/>
<dbReference type="Pfam" id="PF13205">
    <property type="entry name" value="Big_5"/>
    <property type="match status" value="2"/>
</dbReference>
<organism evidence="4 5">
    <name type="scientific">Melioribacter roseus (strain DSM 23840 / JCM 17771 / VKM B-2668 / P3M-2)</name>
    <dbReference type="NCBI Taxonomy" id="1191523"/>
    <lineage>
        <taxon>Bacteria</taxon>
        <taxon>Pseudomonadati</taxon>
        <taxon>Ignavibacteriota</taxon>
        <taxon>Ignavibacteria</taxon>
        <taxon>Ignavibacteriales</taxon>
        <taxon>Melioribacteraceae</taxon>
        <taxon>Melioribacter</taxon>
    </lineage>
</organism>
<dbReference type="eggNOG" id="COG2372">
    <property type="taxonomic scope" value="Bacteria"/>
</dbReference>
<proteinExistence type="predicted"/>
<gene>
    <name evidence="4" type="ordered locus">MROS_0058</name>
</gene>
<dbReference type="Proteomes" id="UP000009011">
    <property type="component" value="Chromosome"/>
</dbReference>
<name>I6YRX1_MELRP</name>
<reference evidence="4 5" key="1">
    <citation type="journal article" date="2013" name="PLoS ONE">
        <title>Genomic analysis of Melioribacter roseus, facultatively anaerobic organotrophic bacterium representing a novel deep lineage within Bacteriodetes/Chlorobi group.</title>
        <authorList>
            <person name="Kadnikov V.V."/>
            <person name="Mardanov A.V."/>
            <person name="Podosokorskaya O.A."/>
            <person name="Gavrilov S.N."/>
            <person name="Kublanov I.V."/>
            <person name="Beletsky A.V."/>
            <person name="Bonch-Osmolovskaya E.A."/>
            <person name="Ravin N.V."/>
        </authorList>
    </citation>
    <scope>NUCLEOTIDE SEQUENCE [LARGE SCALE GENOMIC DNA]</scope>
    <source>
        <strain evidence="5">JCM 17771 / P3M-2</strain>
    </source>
</reference>
<feature type="chain" id="PRO_5003707080" description="SbsA Ig-like domain-containing protein" evidence="2">
    <location>
        <begin position="22"/>
        <end position="554"/>
    </location>
</feature>
<feature type="domain" description="SbsA Ig-like" evidence="3">
    <location>
        <begin position="32"/>
        <end position="132"/>
    </location>
</feature>
<dbReference type="InterPro" id="IPR032812">
    <property type="entry name" value="SbsA_Ig"/>
</dbReference>
<keyword evidence="5" id="KW-1185">Reference proteome</keyword>
<evidence type="ECO:0000313" key="4">
    <source>
        <dbReference type="EMBL" id="AFN73302.1"/>
    </source>
</evidence>
<evidence type="ECO:0000256" key="2">
    <source>
        <dbReference type="SAM" id="SignalP"/>
    </source>
</evidence>